<dbReference type="PRINTS" id="PR00039">
    <property type="entry name" value="HTHLYSR"/>
</dbReference>
<dbReference type="PROSITE" id="PS50931">
    <property type="entry name" value="HTH_LYSR"/>
    <property type="match status" value="1"/>
</dbReference>
<accession>A0ABV7ITC6</accession>
<gene>
    <name evidence="6" type="ORF">ACFOD9_07455</name>
</gene>
<dbReference type="SUPFAM" id="SSF53850">
    <property type="entry name" value="Periplasmic binding protein-like II"/>
    <property type="match status" value="1"/>
</dbReference>
<dbReference type="Pfam" id="PF00126">
    <property type="entry name" value="HTH_1"/>
    <property type="match status" value="1"/>
</dbReference>
<evidence type="ECO:0000256" key="4">
    <source>
        <dbReference type="ARBA" id="ARBA00023163"/>
    </source>
</evidence>
<evidence type="ECO:0000313" key="7">
    <source>
        <dbReference type="Proteomes" id="UP001595604"/>
    </source>
</evidence>
<comment type="caution">
    <text evidence="6">The sequence shown here is derived from an EMBL/GenBank/DDBJ whole genome shotgun (WGS) entry which is preliminary data.</text>
</comment>
<dbReference type="RefSeq" id="WP_379509454.1">
    <property type="nucleotide sequence ID" value="NZ_JBHRTQ010000007.1"/>
</dbReference>
<evidence type="ECO:0000256" key="3">
    <source>
        <dbReference type="ARBA" id="ARBA00023125"/>
    </source>
</evidence>
<protein>
    <submittedName>
        <fullName evidence="6">LysR family transcriptional regulator</fullName>
    </submittedName>
</protein>
<sequence>MDLKRLRYFAKSAELGSINKASEAVLISQPALSRQIRLLEEELGARLVERHSTGITLTEAGREFCARILPHVAAIDEAVQAIRQKATAGKAELTIALSPDIAALIAARIQAQAREALPGLTLRLLDSHVGVTARAIHSGEIDGAMVYGPRPHWQALEWGGLLSGVEEHELFIDEYVLVGPPDCPLAAGSTIRCADLAGYKLAVSGRQGQHYDARKALDKLARAAGGRIEFIELNSTGARKNLVESGQGFAFFPYTDIYKEIRDGRVRRYRLDSITVQRHAYLVVNHQCPHKDMVARLAGMFRAEIGRVAGEIGHEVRIA</sequence>
<keyword evidence="3" id="KW-0238">DNA-binding</keyword>
<reference evidence="7" key="1">
    <citation type="journal article" date="2019" name="Int. J. Syst. Evol. Microbiol.">
        <title>The Global Catalogue of Microorganisms (GCM) 10K type strain sequencing project: providing services to taxonomists for standard genome sequencing and annotation.</title>
        <authorList>
            <consortium name="The Broad Institute Genomics Platform"/>
            <consortium name="The Broad Institute Genome Sequencing Center for Infectious Disease"/>
            <person name="Wu L."/>
            <person name="Ma J."/>
        </authorList>
    </citation>
    <scope>NUCLEOTIDE SEQUENCE [LARGE SCALE GENOMIC DNA]</scope>
    <source>
        <strain evidence="7">KCTC 42984</strain>
    </source>
</reference>
<dbReference type="PANTHER" id="PTHR30346">
    <property type="entry name" value="TRANSCRIPTIONAL DUAL REGULATOR HCAR-RELATED"/>
    <property type="match status" value="1"/>
</dbReference>
<evidence type="ECO:0000256" key="1">
    <source>
        <dbReference type="ARBA" id="ARBA00009437"/>
    </source>
</evidence>
<dbReference type="InterPro" id="IPR005119">
    <property type="entry name" value="LysR_subst-bd"/>
</dbReference>
<proteinExistence type="inferred from homology"/>
<dbReference type="InterPro" id="IPR036390">
    <property type="entry name" value="WH_DNA-bd_sf"/>
</dbReference>
<dbReference type="Proteomes" id="UP001595604">
    <property type="component" value="Unassembled WGS sequence"/>
</dbReference>
<organism evidence="6 7">
    <name type="scientific">Novosphingobium bradum</name>
    <dbReference type="NCBI Taxonomy" id="1737444"/>
    <lineage>
        <taxon>Bacteria</taxon>
        <taxon>Pseudomonadati</taxon>
        <taxon>Pseudomonadota</taxon>
        <taxon>Alphaproteobacteria</taxon>
        <taxon>Sphingomonadales</taxon>
        <taxon>Sphingomonadaceae</taxon>
        <taxon>Novosphingobium</taxon>
    </lineage>
</organism>
<dbReference type="InterPro" id="IPR000847">
    <property type="entry name" value="LysR_HTH_N"/>
</dbReference>
<dbReference type="PANTHER" id="PTHR30346:SF0">
    <property type="entry name" value="HCA OPERON TRANSCRIPTIONAL ACTIVATOR HCAR"/>
    <property type="match status" value="1"/>
</dbReference>
<keyword evidence="4" id="KW-0804">Transcription</keyword>
<dbReference type="EMBL" id="JBHRTQ010000007">
    <property type="protein sequence ID" value="MFC3174081.1"/>
    <property type="molecule type" value="Genomic_DNA"/>
</dbReference>
<evidence type="ECO:0000256" key="2">
    <source>
        <dbReference type="ARBA" id="ARBA00023015"/>
    </source>
</evidence>
<feature type="domain" description="HTH lysR-type" evidence="5">
    <location>
        <begin position="1"/>
        <end position="58"/>
    </location>
</feature>
<evidence type="ECO:0000259" key="5">
    <source>
        <dbReference type="PROSITE" id="PS50931"/>
    </source>
</evidence>
<dbReference type="SUPFAM" id="SSF46785">
    <property type="entry name" value="Winged helix' DNA-binding domain"/>
    <property type="match status" value="1"/>
</dbReference>
<dbReference type="CDD" id="cd05466">
    <property type="entry name" value="PBP2_LTTR_substrate"/>
    <property type="match status" value="1"/>
</dbReference>
<keyword evidence="2" id="KW-0805">Transcription regulation</keyword>
<evidence type="ECO:0000313" key="6">
    <source>
        <dbReference type="EMBL" id="MFC3174081.1"/>
    </source>
</evidence>
<name>A0ABV7ITC6_9SPHN</name>
<dbReference type="InterPro" id="IPR036388">
    <property type="entry name" value="WH-like_DNA-bd_sf"/>
</dbReference>
<comment type="similarity">
    <text evidence="1">Belongs to the LysR transcriptional regulatory family.</text>
</comment>
<dbReference type="Gene3D" id="1.10.10.10">
    <property type="entry name" value="Winged helix-like DNA-binding domain superfamily/Winged helix DNA-binding domain"/>
    <property type="match status" value="1"/>
</dbReference>
<keyword evidence="7" id="KW-1185">Reference proteome</keyword>
<dbReference type="Pfam" id="PF03466">
    <property type="entry name" value="LysR_substrate"/>
    <property type="match status" value="1"/>
</dbReference>
<dbReference type="Gene3D" id="3.40.190.10">
    <property type="entry name" value="Periplasmic binding protein-like II"/>
    <property type="match status" value="2"/>
</dbReference>